<dbReference type="HAMAP" id="MF_02078">
    <property type="entry name" value="MurJ_MviN"/>
    <property type="match status" value="1"/>
</dbReference>
<gene>
    <name evidence="8 10" type="primary">murJ</name>
    <name evidence="10" type="ORF">R50_1565</name>
</gene>
<feature type="transmembrane region" description="Helical" evidence="8">
    <location>
        <begin position="166"/>
        <end position="186"/>
    </location>
</feature>
<evidence type="ECO:0000256" key="8">
    <source>
        <dbReference type="HAMAP-Rule" id="MF_02078"/>
    </source>
</evidence>
<feature type="transmembrane region" description="Helical" evidence="8">
    <location>
        <begin position="140"/>
        <end position="159"/>
    </location>
</feature>
<dbReference type="GO" id="GO:0009252">
    <property type="term" value="P:peptidoglycan biosynthetic process"/>
    <property type="evidence" value="ECO:0007669"/>
    <property type="project" value="UniProtKB-UniRule"/>
</dbReference>
<evidence type="ECO:0000256" key="2">
    <source>
        <dbReference type="ARBA" id="ARBA00022475"/>
    </source>
</evidence>
<keyword evidence="6 8" id="KW-1133">Transmembrane helix</keyword>
<keyword evidence="7 8" id="KW-0472">Membrane</keyword>
<evidence type="ECO:0000256" key="3">
    <source>
        <dbReference type="ARBA" id="ARBA00022692"/>
    </source>
</evidence>
<evidence type="ECO:0000313" key="11">
    <source>
        <dbReference type="Proteomes" id="UP000503399"/>
    </source>
</evidence>
<dbReference type="UniPathway" id="UPA00219"/>
<dbReference type="Pfam" id="PF03023">
    <property type="entry name" value="MurJ"/>
    <property type="match status" value="1"/>
</dbReference>
<name>A0A6F8ZH02_9FIRM</name>
<feature type="transmembrane region" description="Helical" evidence="8">
    <location>
        <begin position="480"/>
        <end position="505"/>
    </location>
</feature>
<dbReference type="InterPro" id="IPR004268">
    <property type="entry name" value="MurJ"/>
</dbReference>
<sequence length="524" mass="56996">MQAATRKAAHHRSLGLHAAVIFVATLLSRLSGFVREIVMAYVFGTSAYTDTWLMASVLPNLLFGAINGAVTTTVVPVMSEADAGYSNRSRQHFVQEVFTLIVITALGLLLAGELAAPWLVRLIAPGFGPRKLALTVVMTRWMLPTILFWGLSGFVTGILQERERYFAPAISPVVINTVRILTILILGRLFGIVGVAIGFTLAVLSQLFVVIPPLLKLGFRLKFRWRFGHPLLRRMMVMSGPFFLASSAGTVGVIVDRILASTLVTGSLAALNYSYVLVQVPVGLLVSSLTVPIYTRLSRHFTHREEESFRFLTMKGLRVVLLIIMPITVWFILLSTPILELIYQRGAFSGRSTFLTAGTLAAFAVGLPGFALQFYLQRVFFATQDTRTPARFSVAQIAVNIAGDLLLVHPLAADGLALATGLGAWVNAFLLSVTLLRHSRREEIRRLVRPLLSLAAATVVMAGAVLILNRVLPLAALHGLWALSGGLVVTGLLSLLPYGLLLLLLRYPEAGEGLRRLAGRLALS</sequence>
<keyword evidence="11" id="KW-1185">Reference proteome</keyword>
<evidence type="ECO:0000256" key="1">
    <source>
        <dbReference type="ARBA" id="ARBA00004651"/>
    </source>
</evidence>
<evidence type="ECO:0000256" key="6">
    <source>
        <dbReference type="ARBA" id="ARBA00022989"/>
    </source>
</evidence>
<evidence type="ECO:0000256" key="7">
    <source>
        <dbReference type="ARBA" id="ARBA00023136"/>
    </source>
</evidence>
<keyword evidence="8 9" id="KW-0961">Cell wall biogenesis/degradation</keyword>
<dbReference type="KEGG" id="hfv:R50_1565"/>
<evidence type="ECO:0000256" key="4">
    <source>
        <dbReference type="ARBA" id="ARBA00022960"/>
    </source>
</evidence>
<feature type="transmembrane region" description="Helical" evidence="8">
    <location>
        <begin position="12"/>
        <end position="32"/>
    </location>
</feature>
<keyword evidence="5 8" id="KW-0573">Peptidoglycan synthesis</keyword>
<comment type="similarity">
    <text evidence="8 9">Belongs to the MurJ/MviN family.</text>
</comment>
<dbReference type="EMBL" id="LR778114">
    <property type="protein sequence ID" value="CAB1129066.1"/>
    <property type="molecule type" value="Genomic_DNA"/>
</dbReference>
<dbReference type="GO" id="GO:0008360">
    <property type="term" value="P:regulation of cell shape"/>
    <property type="evidence" value="ECO:0007669"/>
    <property type="project" value="UniProtKB-UniRule"/>
</dbReference>
<protein>
    <recommendedName>
        <fullName evidence="8">Probable lipid II flippase MurJ</fullName>
    </recommendedName>
</protein>
<feature type="transmembrane region" description="Helical" evidence="8">
    <location>
        <begin position="415"/>
        <end position="436"/>
    </location>
</feature>
<comment type="subcellular location">
    <subcellularLocation>
        <location evidence="1 8">Cell membrane</location>
        <topology evidence="1 8">Multi-pass membrane protein</topology>
    </subcellularLocation>
</comment>
<evidence type="ECO:0000256" key="9">
    <source>
        <dbReference type="PIRNR" id="PIRNR002869"/>
    </source>
</evidence>
<dbReference type="AlphaFoldDB" id="A0A6F8ZH02"/>
<dbReference type="GO" id="GO:0015648">
    <property type="term" value="F:lipid-linked peptidoglycan transporter activity"/>
    <property type="evidence" value="ECO:0007669"/>
    <property type="project" value="UniProtKB-UniRule"/>
</dbReference>
<dbReference type="CDD" id="cd13123">
    <property type="entry name" value="MATE_MurJ_like"/>
    <property type="match status" value="1"/>
</dbReference>
<evidence type="ECO:0000256" key="5">
    <source>
        <dbReference type="ARBA" id="ARBA00022984"/>
    </source>
</evidence>
<feature type="transmembrane region" description="Helical" evidence="8">
    <location>
        <begin position="316"/>
        <end position="334"/>
    </location>
</feature>
<dbReference type="GO" id="GO:0005886">
    <property type="term" value="C:plasma membrane"/>
    <property type="evidence" value="ECO:0007669"/>
    <property type="project" value="UniProtKB-SubCell"/>
</dbReference>
<proteinExistence type="inferred from homology"/>
<keyword evidence="8 9" id="KW-0813">Transport</keyword>
<comment type="pathway">
    <text evidence="8">Cell wall biogenesis; peptidoglycan biosynthesis.</text>
</comment>
<reference evidence="10 11" key="1">
    <citation type="submission" date="2020-02" db="EMBL/GenBank/DDBJ databases">
        <authorList>
            <person name="Hogendoorn C."/>
        </authorList>
    </citation>
    <scope>NUCLEOTIDE SEQUENCE [LARGE SCALE GENOMIC DNA]</scope>
    <source>
        <strain evidence="10">R501</strain>
    </source>
</reference>
<dbReference type="NCBIfam" id="TIGR01695">
    <property type="entry name" value="murJ_mviN"/>
    <property type="match status" value="1"/>
</dbReference>
<feature type="transmembrane region" description="Helical" evidence="8">
    <location>
        <begin position="354"/>
        <end position="376"/>
    </location>
</feature>
<dbReference type="Proteomes" id="UP000503399">
    <property type="component" value="Chromosome"/>
</dbReference>
<dbReference type="PIRSF" id="PIRSF002869">
    <property type="entry name" value="MviN"/>
    <property type="match status" value="1"/>
</dbReference>
<keyword evidence="3 8" id="KW-0812">Transmembrane</keyword>
<feature type="transmembrane region" description="Helical" evidence="8">
    <location>
        <begin position="97"/>
        <end position="120"/>
    </location>
</feature>
<dbReference type="InterPro" id="IPR051050">
    <property type="entry name" value="Lipid_II_flippase_MurJ/MviN"/>
</dbReference>
<dbReference type="GO" id="GO:0071555">
    <property type="term" value="P:cell wall organization"/>
    <property type="evidence" value="ECO:0007669"/>
    <property type="project" value="UniProtKB-UniRule"/>
</dbReference>
<feature type="transmembrane region" description="Helical" evidence="8">
    <location>
        <begin position="448"/>
        <end position="468"/>
    </location>
</feature>
<evidence type="ECO:0000313" key="10">
    <source>
        <dbReference type="EMBL" id="CAB1129066.1"/>
    </source>
</evidence>
<feature type="transmembrane region" description="Helical" evidence="8">
    <location>
        <begin position="236"/>
        <end position="255"/>
    </location>
</feature>
<keyword evidence="4 8" id="KW-0133">Cell shape</keyword>
<keyword evidence="2 8" id="KW-1003">Cell membrane</keyword>
<dbReference type="PANTHER" id="PTHR47019">
    <property type="entry name" value="LIPID II FLIPPASE MURJ"/>
    <property type="match status" value="1"/>
</dbReference>
<dbReference type="GO" id="GO:0034204">
    <property type="term" value="P:lipid translocation"/>
    <property type="evidence" value="ECO:0007669"/>
    <property type="project" value="TreeGrafter"/>
</dbReference>
<accession>A0A6F8ZH02</accession>
<feature type="transmembrane region" description="Helical" evidence="8">
    <location>
        <begin position="275"/>
        <end position="295"/>
    </location>
</feature>
<dbReference type="PRINTS" id="PR01806">
    <property type="entry name" value="VIRFACTRMVIN"/>
</dbReference>
<feature type="transmembrane region" description="Helical" evidence="8">
    <location>
        <begin position="388"/>
        <end position="409"/>
    </location>
</feature>
<comment type="function">
    <text evidence="8 9">Involved in peptidoglycan biosynthesis. Transports lipid-linked peptidoglycan precursors from the inner to the outer leaflet of the cytoplasmic membrane.</text>
</comment>
<dbReference type="PANTHER" id="PTHR47019:SF1">
    <property type="entry name" value="LIPID II FLIPPASE MURJ"/>
    <property type="match status" value="1"/>
</dbReference>
<feature type="transmembrane region" description="Helical" evidence="8">
    <location>
        <begin position="192"/>
        <end position="215"/>
    </location>
</feature>
<organism evidence="10 11">
    <name type="scientific">Candidatus Hydrogenisulfobacillus filiaventi</name>
    <dbReference type="NCBI Taxonomy" id="2707344"/>
    <lineage>
        <taxon>Bacteria</taxon>
        <taxon>Bacillati</taxon>
        <taxon>Bacillota</taxon>
        <taxon>Clostridia</taxon>
        <taxon>Eubacteriales</taxon>
        <taxon>Clostridiales Family XVII. Incertae Sedis</taxon>
        <taxon>Candidatus Hydrogenisulfobacillus</taxon>
    </lineage>
</organism>
<feature type="transmembrane region" description="Helical" evidence="8">
    <location>
        <begin position="52"/>
        <end position="77"/>
    </location>
</feature>